<feature type="domain" description="YetF C-terminal" evidence="8">
    <location>
        <begin position="84"/>
        <end position="208"/>
    </location>
</feature>
<feature type="transmembrane region" description="Helical" evidence="7">
    <location>
        <begin position="60"/>
        <end position="83"/>
    </location>
</feature>
<dbReference type="PANTHER" id="PTHR34582:SF6">
    <property type="entry name" value="UPF0702 TRANSMEMBRANE PROTEIN YCAP"/>
    <property type="match status" value="1"/>
</dbReference>
<dbReference type="InterPro" id="IPR023090">
    <property type="entry name" value="UPF0702_alpha/beta_dom_sf"/>
</dbReference>
<keyword evidence="6 7" id="KW-0472">Membrane</keyword>
<evidence type="ECO:0000256" key="6">
    <source>
        <dbReference type="ARBA" id="ARBA00023136"/>
    </source>
</evidence>
<gene>
    <name evidence="9" type="ORF">N781_10765</name>
</gene>
<keyword evidence="5 7" id="KW-1133">Transmembrane helix</keyword>
<evidence type="ECO:0000256" key="1">
    <source>
        <dbReference type="ARBA" id="ARBA00004651"/>
    </source>
</evidence>
<dbReference type="Proteomes" id="UP000030528">
    <property type="component" value="Unassembled WGS sequence"/>
</dbReference>
<evidence type="ECO:0000313" key="10">
    <source>
        <dbReference type="Proteomes" id="UP000030528"/>
    </source>
</evidence>
<evidence type="ECO:0000256" key="4">
    <source>
        <dbReference type="ARBA" id="ARBA00022692"/>
    </source>
</evidence>
<evidence type="ECO:0000256" key="3">
    <source>
        <dbReference type="ARBA" id="ARBA00022475"/>
    </source>
</evidence>
<feature type="transmembrane region" description="Helical" evidence="7">
    <location>
        <begin position="6"/>
        <end position="24"/>
    </location>
</feature>
<evidence type="ECO:0000313" key="9">
    <source>
        <dbReference type="EMBL" id="KGX93507.1"/>
    </source>
</evidence>
<name>A0A0A5ICH2_9BACI</name>
<dbReference type="GO" id="GO:0005886">
    <property type="term" value="C:plasma membrane"/>
    <property type="evidence" value="ECO:0007669"/>
    <property type="project" value="UniProtKB-SubCell"/>
</dbReference>
<comment type="subcellular location">
    <subcellularLocation>
        <location evidence="1">Cell membrane</location>
        <topology evidence="1">Multi-pass membrane protein</topology>
    </subcellularLocation>
</comment>
<dbReference type="eggNOG" id="COG2323">
    <property type="taxonomic scope" value="Bacteria"/>
</dbReference>
<dbReference type="Pfam" id="PF04239">
    <property type="entry name" value="DUF421"/>
    <property type="match status" value="1"/>
</dbReference>
<dbReference type="Gene3D" id="3.30.240.20">
    <property type="entry name" value="bsu07140 like domains"/>
    <property type="match status" value="2"/>
</dbReference>
<comment type="caution">
    <text evidence="9">The sequence shown here is derived from an EMBL/GenBank/DDBJ whole genome shotgun (WGS) entry which is preliminary data.</text>
</comment>
<dbReference type="PANTHER" id="PTHR34582">
    <property type="entry name" value="UPF0702 TRANSMEMBRANE PROTEIN YCAP"/>
    <property type="match status" value="1"/>
</dbReference>
<dbReference type="AlphaFoldDB" id="A0A0A5ICH2"/>
<dbReference type="EMBL" id="AVPE01000002">
    <property type="protein sequence ID" value="KGX93507.1"/>
    <property type="molecule type" value="Genomic_DNA"/>
</dbReference>
<dbReference type="RefSeq" id="WP_026802086.1">
    <property type="nucleotide sequence ID" value="NZ_AVPE01000002.1"/>
</dbReference>
<keyword evidence="4 7" id="KW-0812">Transmembrane</keyword>
<evidence type="ECO:0000256" key="2">
    <source>
        <dbReference type="ARBA" id="ARBA00006448"/>
    </source>
</evidence>
<dbReference type="InterPro" id="IPR007353">
    <property type="entry name" value="DUF421"/>
</dbReference>
<sequence>MGDADLLIVIFRTFLNYVIIVIIFRLMGKREIGELSIIDLVVFIMLAEIAVFSIEDPDETIVHAVVPMIILLIIQRTSALLSLKSKWFREMLEGRPSVIIRNGRIDEHEMRRQRYNYDDFMMQLREKGVQSVADVDFAVLEPSGKLSVFQNENAENNRERNGFILPLITDGVIQNENLHMNERDESWLRKELKKRGYEDLNKISFLTVDDQNEWYIDVIDEMK</sequence>
<evidence type="ECO:0000259" key="8">
    <source>
        <dbReference type="Pfam" id="PF04239"/>
    </source>
</evidence>
<keyword evidence="10" id="KW-1185">Reference proteome</keyword>
<organism evidence="9 10">
    <name type="scientific">Pontibacillus halophilus JSM 076056 = DSM 19796</name>
    <dbReference type="NCBI Taxonomy" id="1385510"/>
    <lineage>
        <taxon>Bacteria</taxon>
        <taxon>Bacillati</taxon>
        <taxon>Bacillota</taxon>
        <taxon>Bacilli</taxon>
        <taxon>Bacillales</taxon>
        <taxon>Bacillaceae</taxon>
        <taxon>Pontibacillus</taxon>
    </lineage>
</organism>
<accession>A0A0A5ICH2</accession>
<feature type="transmembrane region" description="Helical" evidence="7">
    <location>
        <begin position="36"/>
        <end position="54"/>
    </location>
</feature>
<evidence type="ECO:0000256" key="7">
    <source>
        <dbReference type="SAM" id="Phobius"/>
    </source>
</evidence>
<dbReference type="OrthoDB" id="1682423at2"/>
<proteinExistence type="inferred from homology"/>
<dbReference type="STRING" id="1385510.GCA_000425205_01063"/>
<comment type="similarity">
    <text evidence="2">Belongs to the UPF0702 family.</text>
</comment>
<evidence type="ECO:0000256" key="5">
    <source>
        <dbReference type="ARBA" id="ARBA00022989"/>
    </source>
</evidence>
<keyword evidence="3" id="KW-1003">Cell membrane</keyword>
<protein>
    <submittedName>
        <fullName evidence="9">Membrane protein</fullName>
    </submittedName>
</protein>
<reference evidence="9 10" key="1">
    <citation type="submission" date="2013-08" db="EMBL/GenBank/DDBJ databases">
        <authorList>
            <person name="Huang J."/>
            <person name="Wang G."/>
        </authorList>
    </citation>
    <scope>NUCLEOTIDE SEQUENCE [LARGE SCALE GENOMIC DNA]</scope>
    <source>
        <strain evidence="9 10">JSM 076056</strain>
    </source>
</reference>